<dbReference type="AlphaFoldDB" id="A0A0C3J1Y1"/>
<name>A0A0C3J1Y1_PISTI</name>
<gene>
    <name evidence="1" type="ORF">M404DRAFT_633163</name>
</gene>
<dbReference type="Proteomes" id="UP000054217">
    <property type="component" value="Unassembled WGS sequence"/>
</dbReference>
<dbReference type="EMBL" id="KN831978">
    <property type="protein sequence ID" value="KIO03088.1"/>
    <property type="molecule type" value="Genomic_DNA"/>
</dbReference>
<keyword evidence="2" id="KW-1185">Reference proteome</keyword>
<protein>
    <submittedName>
        <fullName evidence="1">Uncharacterized protein</fullName>
    </submittedName>
</protein>
<proteinExistence type="predicted"/>
<dbReference type="HOGENOM" id="CLU_2543489_0_0_1"/>
<accession>A0A0C3J1Y1</accession>
<reference evidence="2" key="2">
    <citation type="submission" date="2015-01" db="EMBL/GenBank/DDBJ databases">
        <title>Evolutionary Origins and Diversification of the Mycorrhizal Mutualists.</title>
        <authorList>
            <consortium name="DOE Joint Genome Institute"/>
            <consortium name="Mycorrhizal Genomics Consortium"/>
            <person name="Kohler A."/>
            <person name="Kuo A."/>
            <person name="Nagy L.G."/>
            <person name="Floudas D."/>
            <person name="Copeland A."/>
            <person name="Barry K.W."/>
            <person name="Cichocki N."/>
            <person name="Veneault-Fourrey C."/>
            <person name="LaButti K."/>
            <person name="Lindquist E.A."/>
            <person name="Lipzen A."/>
            <person name="Lundell T."/>
            <person name="Morin E."/>
            <person name="Murat C."/>
            <person name="Riley R."/>
            <person name="Ohm R."/>
            <person name="Sun H."/>
            <person name="Tunlid A."/>
            <person name="Henrissat B."/>
            <person name="Grigoriev I.V."/>
            <person name="Hibbett D.S."/>
            <person name="Martin F."/>
        </authorList>
    </citation>
    <scope>NUCLEOTIDE SEQUENCE [LARGE SCALE GENOMIC DNA]</scope>
    <source>
        <strain evidence="2">Marx 270</strain>
    </source>
</reference>
<organism evidence="1 2">
    <name type="scientific">Pisolithus tinctorius Marx 270</name>
    <dbReference type="NCBI Taxonomy" id="870435"/>
    <lineage>
        <taxon>Eukaryota</taxon>
        <taxon>Fungi</taxon>
        <taxon>Dikarya</taxon>
        <taxon>Basidiomycota</taxon>
        <taxon>Agaricomycotina</taxon>
        <taxon>Agaricomycetes</taxon>
        <taxon>Agaricomycetidae</taxon>
        <taxon>Boletales</taxon>
        <taxon>Sclerodermatineae</taxon>
        <taxon>Pisolithaceae</taxon>
        <taxon>Pisolithus</taxon>
    </lineage>
</organism>
<reference evidence="1 2" key="1">
    <citation type="submission" date="2014-04" db="EMBL/GenBank/DDBJ databases">
        <authorList>
            <consortium name="DOE Joint Genome Institute"/>
            <person name="Kuo A."/>
            <person name="Kohler A."/>
            <person name="Costa M.D."/>
            <person name="Nagy L.G."/>
            <person name="Floudas D."/>
            <person name="Copeland A."/>
            <person name="Barry K.W."/>
            <person name="Cichocki N."/>
            <person name="Veneault-Fourrey C."/>
            <person name="LaButti K."/>
            <person name="Lindquist E.A."/>
            <person name="Lipzen A."/>
            <person name="Lundell T."/>
            <person name="Morin E."/>
            <person name="Murat C."/>
            <person name="Sun H."/>
            <person name="Tunlid A."/>
            <person name="Henrissat B."/>
            <person name="Grigoriev I.V."/>
            <person name="Hibbett D.S."/>
            <person name="Martin F."/>
            <person name="Nordberg H.P."/>
            <person name="Cantor M.N."/>
            <person name="Hua S.X."/>
        </authorList>
    </citation>
    <scope>NUCLEOTIDE SEQUENCE [LARGE SCALE GENOMIC DNA]</scope>
    <source>
        <strain evidence="1 2">Marx 270</strain>
    </source>
</reference>
<evidence type="ECO:0000313" key="1">
    <source>
        <dbReference type="EMBL" id="KIO03088.1"/>
    </source>
</evidence>
<sequence length="83" mass="9119">MCTYKDTSGPQSCRSLAVRALSTIFVDWYSVVIASVGRGLGWPKTSVAHLYLLGHDLLRCTKVQGGVTFTILVPYSVTKNRRA</sequence>
<dbReference type="InParanoid" id="A0A0C3J1Y1"/>
<evidence type="ECO:0000313" key="2">
    <source>
        <dbReference type="Proteomes" id="UP000054217"/>
    </source>
</evidence>